<dbReference type="EMBL" id="VSRR010000613">
    <property type="protein sequence ID" value="MPC17693.1"/>
    <property type="molecule type" value="Genomic_DNA"/>
</dbReference>
<protein>
    <submittedName>
        <fullName evidence="1">Uncharacterized protein</fullName>
    </submittedName>
</protein>
<proteinExistence type="predicted"/>
<evidence type="ECO:0000313" key="1">
    <source>
        <dbReference type="EMBL" id="MPC17693.1"/>
    </source>
</evidence>
<dbReference type="Proteomes" id="UP000324222">
    <property type="component" value="Unassembled WGS sequence"/>
</dbReference>
<accession>A0A5B7D8Z1</accession>
<keyword evidence="2" id="KW-1185">Reference proteome</keyword>
<evidence type="ECO:0000313" key="2">
    <source>
        <dbReference type="Proteomes" id="UP000324222"/>
    </source>
</evidence>
<comment type="caution">
    <text evidence="1">The sequence shown here is derived from an EMBL/GenBank/DDBJ whole genome shotgun (WGS) entry which is preliminary data.</text>
</comment>
<organism evidence="1 2">
    <name type="scientific">Portunus trituberculatus</name>
    <name type="common">Swimming crab</name>
    <name type="synonym">Neptunus trituberculatus</name>
    <dbReference type="NCBI Taxonomy" id="210409"/>
    <lineage>
        <taxon>Eukaryota</taxon>
        <taxon>Metazoa</taxon>
        <taxon>Ecdysozoa</taxon>
        <taxon>Arthropoda</taxon>
        <taxon>Crustacea</taxon>
        <taxon>Multicrustacea</taxon>
        <taxon>Malacostraca</taxon>
        <taxon>Eumalacostraca</taxon>
        <taxon>Eucarida</taxon>
        <taxon>Decapoda</taxon>
        <taxon>Pleocyemata</taxon>
        <taxon>Brachyura</taxon>
        <taxon>Eubrachyura</taxon>
        <taxon>Portunoidea</taxon>
        <taxon>Portunidae</taxon>
        <taxon>Portuninae</taxon>
        <taxon>Portunus</taxon>
    </lineage>
</organism>
<reference evidence="1 2" key="1">
    <citation type="submission" date="2019-05" db="EMBL/GenBank/DDBJ databases">
        <title>Another draft genome of Portunus trituberculatus and its Hox gene families provides insights of decapod evolution.</title>
        <authorList>
            <person name="Jeong J.-H."/>
            <person name="Song I."/>
            <person name="Kim S."/>
            <person name="Choi T."/>
            <person name="Kim D."/>
            <person name="Ryu S."/>
            <person name="Kim W."/>
        </authorList>
    </citation>
    <scope>NUCLEOTIDE SEQUENCE [LARGE SCALE GENOMIC DNA]</scope>
    <source>
        <tissue evidence="1">Muscle</tissue>
    </source>
</reference>
<name>A0A5B7D8Z1_PORTR</name>
<dbReference type="AlphaFoldDB" id="A0A5B7D8Z1"/>
<gene>
    <name evidence="1" type="ORF">E2C01_010558</name>
</gene>
<sequence length="116" mass="13394">MPPIHPLPFYLSRLSGIRGAYARVLPSLYLTVSNFLLKSSIDFVHTTSLSSPFHISITLWGKLFFLKSRASSLAHQLIDVICRALVLHVHILFTQITLLFTHHCAEFLYLQRHQWH</sequence>